<dbReference type="AlphaFoldDB" id="E6WWZ5"/>
<gene>
    <name evidence="2" type="ordered locus">Psesu_2869</name>
</gene>
<evidence type="ECO:0000256" key="1">
    <source>
        <dbReference type="SAM" id="Phobius"/>
    </source>
</evidence>
<feature type="transmembrane region" description="Helical" evidence="1">
    <location>
        <begin position="43"/>
        <end position="61"/>
    </location>
</feature>
<feature type="transmembrane region" description="Helical" evidence="1">
    <location>
        <begin position="12"/>
        <end position="31"/>
    </location>
</feature>
<evidence type="ECO:0000313" key="3">
    <source>
        <dbReference type="Proteomes" id="UP000008632"/>
    </source>
</evidence>
<reference evidence="2 3" key="1">
    <citation type="submission" date="2011-01" db="EMBL/GenBank/DDBJ databases">
        <title>Complete sequence of Pseudoxanthomonas suwonensis 11-1.</title>
        <authorList>
            <consortium name="US DOE Joint Genome Institute"/>
            <person name="Lucas S."/>
            <person name="Copeland A."/>
            <person name="Lapidus A."/>
            <person name="Cheng J.-F."/>
            <person name="Goodwin L."/>
            <person name="Pitluck S."/>
            <person name="Teshima H."/>
            <person name="Detter J.C."/>
            <person name="Han C."/>
            <person name="Tapia R."/>
            <person name="Land M."/>
            <person name="Hauser L."/>
            <person name="Kyrpides N."/>
            <person name="Ivanova N."/>
            <person name="Ovchinnikova G."/>
            <person name="Siebers A.K."/>
            <person name="Allgaier M."/>
            <person name="Thelen M.P."/>
            <person name="Hugenholtz P."/>
            <person name="Gladden J."/>
            <person name="Woyke T."/>
        </authorList>
    </citation>
    <scope>NUCLEOTIDE SEQUENCE [LARGE SCALE GENOMIC DNA]</scope>
    <source>
        <strain evidence="3">11-1</strain>
    </source>
</reference>
<keyword evidence="1" id="KW-0472">Membrane</keyword>
<evidence type="ECO:0008006" key="4">
    <source>
        <dbReference type="Google" id="ProtNLM"/>
    </source>
</evidence>
<keyword evidence="3" id="KW-1185">Reference proteome</keyword>
<protein>
    <recommendedName>
        <fullName evidence="4">DUF2269 domain-containing protein</fullName>
    </recommendedName>
</protein>
<dbReference type="Proteomes" id="UP000008632">
    <property type="component" value="Chromosome"/>
</dbReference>
<dbReference type="RefSeq" id="WP_013536519.1">
    <property type="nucleotide sequence ID" value="NC_014924.1"/>
</dbReference>
<feature type="transmembrane region" description="Helical" evidence="1">
    <location>
        <begin position="81"/>
        <end position="102"/>
    </location>
</feature>
<proteinExistence type="predicted"/>
<dbReference type="HOGENOM" id="CLU_127159_0_0_6"/>
<accession>E6WWZ5</accession>
<dbReference type="STRING" id="743721.Psesu_2869"/>
<dbReference type="Pfam" id="PF10027">
    <property type="entry name" value="DUF2269"/>
    <property type="match status" value="1"/>
</dbReference>
<keyword evidence="1" id="KW-1133">Transmembrane helix</keyword>
<sequence>MDLTTVKYLHVLSSTFLFGTGVGTAFYLLFISRTRDPKVIAPVAKLVVVADWIFTATTIVFQPLSGLYLAHGRNIPLSTPWLYWSIVLFVIAAACWLPVVWLQMRLRNIAVSAAGQGRELPVQYARVLGAWTALGFPALVSFLAIFYMMVARTVPFA</sequence>
<dbReference type="InterPro" id="IPR018729">
    <property type="entry name" value="DUF2269_transmembrane"/>
</dbReference>
<evidence type="ECO:0000313" key="2">
    <source>
        <dbReference type="EMBL" id="ADV28694.1"/>
    </source>
</evidence>
<dbReference type="eggNOG" id="COG5528">
    <property type="taxonomic scope" value="Bacteria"/>
</dbReference>
<name>E6WWZ5_PSEUU</name>
<organism evidence="2 3">
    <name type="scientific">Pseudoxanthomonas suwonensis (strain 11-1)</name>
    <dbReference type="NCBI Taxonomy" id="743721"/>
    <lineage>
        <taxon>Bacteria</taxon>
        <taxon>Pseudomonadati</taxon>
        <taxon>Pseudomonadota</taxon>
        <taxon>Gammaproteobacteria</taxon>
        <taxon>Lysobacterales</taxon>
        <taxon>Lysobacteraceae</taxon>
        <taxon>Pseudoxanthomonas</taxon>
    </lineage>
</organism>
<dbReference type="KEGG" id="psu:Psesu_2869"/>
<feature type="transmembrane region" description="Helical" evidence="1">
    <location>
        <begin position="128"/>
        <end position="150"/>
    </location>
</feature>
<dbReference type="EMBL" id="CP002446">
    <property type="protein sequence ID" value="ADV28694.1"/>
    <property type="molecule type" value="Genomic_DNA"/>
</dbReference>
<keyword evidence="1" id="KW-0812">Transmembrane</keyword>
<dbReference type="OrthoDB" id="9786302at2"/>